<sequence length="315" mass="35943">MKGDILEDFLKSNENGLYCTYGDFYLDASRPVKNVIVSHAHGDHISPGCSNVFCTAPTRSLMEYRLGKNAGNHFFTYSYDNALWVGNVKVTFLPAGHILGSALILMEYEGTRYLYTGDYKVQADATCEPLTLLPADVLITESTFANPKIKHPDDITEILKLNTISDTIMLGCYSLGKAQRLTALINKYCPQKIVLLHHSIVPYHKVYESYGFKDWNYLPYSRKMVKNNQQNLIYLVPPLTFNSYVRAKNVVRVFASGWEKLQNRNGIELFISDHVDWYDIIETIKTVMPKEIWTLHGDGKYLADFYEGSILVKHL</sequence>
<dbReference type="STRING" id="407022.SAMN05661044_01701"/>
<protein>
    <submittedName>
        <fullName evidence="1">Putative mRNA 3-end processing factor</fullName>
    </submittedName>
</protein>
<organism evidence="1 2">
    <name type="scientific">Olivibacter domesticus</name>
    <name type="common">Pseudosphingobacterium domesticum</name>
    <dbReference type="NCBI Taxonomy" id="407022"/>
    <lineage>
        <taxon>Bacteria</taxon>
        <taxon>Pseudomonadati</taxon>
        <taxon>Bacteroidota</taxon>
        <taxon>Sphingobacteriia</taxon>
        <taxon>Sphingobacteriales</taxon>
        <taxon>Sphingobacteriaceae</taxon>
        <taxon>Olivibacter</taxon>
    </lineage>
</organism>
<dbReference type="Gene3D" id="3.60.15.10">
    <property type="entry name" value="Ribonuclease Z/Hydroxyacylglutathione hydrolase-like"/>
    <property type="match status" value="1"/>
</dbReference>
<proteinExistence type="predicted"/>
<dbReference type="OrthoDB" id="9803916at2"/>
<name>A0A1H7LKL4_OLID1</name>
<evidence type="ECO:0000313" key="1">
    <source>
        <dbReference type="EMBL" id="SEK99512.1"/>
    </source>
</evidence>
<gene>
    <name evidence="1" type="ORF">SAMN05661044_01701</name>
</gene>
<evidence type="ECO:0000313" key="2">
    <source>
        <dbReference type="Proteomes" id="UP000199421"/>
    </source>
</evidence>
<dbReference type="InterPro" id="IPR036866">
    <property type="entry name" value="RibonucZ/Hydroxyglut_hydro"/>
</dbReference>
<reference evidence="2" key="1">
    <citation type="submission" date="2016-10" db="EMBL/GenBank/DDBJ databases">
        <authorList>
            <person name="Varghese N."/>
            <person name="Submissions S."/>
        </authorList>
    </citation>
    <scope>NUCLEOTIDE SEQUENCE [LARGE SCALE GENOMIC DNA]</scope>
    <source>
        <strain evidence="2">DSM 18733</strain>
    </source>
</reference>
<keyword evidence="2" id="KW-1185">Reference proteome</keyword>
<dbReference type="GO" id="GO:0004521">
    <property type="term" value="F:RNA endonuclease activity"/>
    <property type="evidence" value="ECO:0007669"/>
    <property type="project" value="TreeGrafter"/>
</dbReference>
<dbReference type="EMBL" id="FOAF01000001">
    <property type="protein sequence ID" value="SEK99512.1"/>
    <property type="molecule type" value="Genomic_DNA"/>
</dbReference>
<dbReference type="InterPro" id="IPR050698">
    <property type="entry name" value="MBL"/>
</dbReference>
<dbReference type="SUPFAM" id="SSF56281">
    <property type="entry name" value="Metallo-hydrolase/oxidoreductase"/>
    <property type="match status" value="1"/>
</dbReference>
<dbReference type="PANTHER" id="PTHR11203">
    <property type="entry name" value="CLEAVAGE AND POLYADENYLATION SPECIFICITY FACTOR FAMILY MEMBER"/>
    <property type="match status" value="1"/>
</dbReference>
<dbReference type="PANTHER" id="PTHR11203:SF49">
    <property type="entry name" value="BLL1145 PROTEIN"/>
    <property type="match status" value="1"/>
</dbReference>
<dbReference type="Proteomes" id="UP000199421">
    <property type="component" value="Unassembled WGS sequence"/>
</dbReference>
<accession>A0A1H7LKL4</accession>
<dbReference type="RefSeq" id="WP_093321954.1">
    <property type="nucleotide sequence ID" value="NZ_FOAF01000001.1"/>
</dbReference>
<dbReference type="AlphaFoldDB" id="A0A1H7LKL4"/>